<evidence type="ECO:0000256" key="4">
    <source>
        <dbReference type="ARBA" id="ARBA00022989"/>
    </source>
</evidence>
<comment type="similarity">
    <text evidence="2">Belongs to the TspO/BZRP family.</text>
</comment>
<dbReference type="OrthoDB" id="9795496at2"/>
<dbReference type="GO" id="GO:0033013">
    <property type="term" value="P:tetrapyrrole metabolic process"/>
    <property type="evidence" value="ECO:0007669"/>
    <property type="project" value="UniProtKB-ARBA"/>
</dbReference>
<proteinExistence type="inferred from homology"/>
<dbReference type="FunFam" id="1.20.1260.100:FF:000001">
    <property type="entry name" value="translocator protein 2"/>
    <property type="match status" value="1"/>
</dbReference>
<feature type="transmembrane region" description="Helical" evidence="6">
    <location>
        <begin position="103"/>
        <end position="123"/>
    </location>
</feature>
<gene>
    <name evidence="7" type="ORF">CCS01_21025</name>
</gene>
<keyword evidence="5 6" id="KW-0472">Membrane</keyword>
<accession>A0A2S6N517</accession>
<dbReference type="AlphaFoldDB" id="A0A2S6N517"/>
<dbReference type="InterPro" id="IPR004307">
    <property type="entry name" value="TspO_MBR"/>
</dbReference>
<reference evidence="7 8" key="1">
    <citation type="journal article" date="2018" name="Arch. Microbiol.">
        <title>New insights into the metabolic potential of the phototrophic purple bacterium Rhodopila globiformis DSM 161(T) from its draft genome sequence and evidence for a vanadium-dependent nitrogenase.</title>
        <authorList>
            <person name="Imhoff J.F."/>
            <person name="Rahn T."/>
            <person name="Kunzel S."/>
            <person name="Neulinger S.C."/>
        </authorList>
    </citation>
    <scope>NUCLEOTIDE SEQUENCE [LARGE SCALE GENOMIC DNA]</scope>
    <source>
        <strain evidence="7 8">DSM 161</strain>
    </source>
</reference>
<dbReference type="PANTHER" id="PTHR10057">
    <property type="entry name" value="PERIPHERAL-TYPE BENZODIAZEPINE RECEPTOR"/>
    <property type="match status" value="1"/>
</dbReference>
<dbReference type="Pfam" id="PF03073">
    <property type="entry name" value="TspO_MBR"/>
    <property type="match status" value="1"/>
</dbReference>
<protein>
    <submittedName>
        <fullName evidence="7">TspO protein</fullName>
    </submittedName>
</protein>
<dbReference type="InterPro" id="IPR038330">
    <property type="entry name" value="TspO/MBR-related_sf"/>
</dbReference>
<evidence type="ECO:0000313" key="8">
    <source>
        <dbReference type="Proteomes" id="UP000239724"/>
    </source>
</evidence>
<organism evidence="7 8">
    <name type="scientific">Rhodopila globiformis</name>
    <name type="common">Rhodopseudomonas globiformis</name>
    <dbReference type="NCBI Taxonomy" id="1071"/>
    <lineage>
        <taxon>Bacteria</taxon>
        <taxon>Pseudomonadati</taxon>
        <taxon>Pseudomonadota</taxon>
        <taxon>Alphaproteobacteria</taxon>
        <taxon>Acetobacterales</taxon>
        <taxon>Acetobacteraceae</taxon>
        <taxon>Rhodopila</taxon>
    </lineage>
</organism>
<comment type="subcellular location">
    <subcellularLocation>
        <location evidence="1">Membrane</location>
        <topology evidence="1">Multi-pass membrane protein</topology>
    </subcellularLocation>
</comment>
<feature type="transmembrane region" description="Helical" evidence="6">
    <location>
        <begin position="130"/>
        <end position="148"/>
    </location>
</feature>
<dbReference type="EMBL" id="NHRY01000223">
    <property type="protein sequence ID" value="PPQ29677.1"/>
    <property type="molecule type" value="Genomic_DNA"/>
</dbReference>
<name>A0A2S6N517_RHOGL</name>
<dbReference type="CDD" id="cd15904">
    <property type="entry name" value="TSPO_MBR"/>
    <property type="match status" value="1"/>
</dbReference>
<comment type="caution">
    <text evidence="7">The sequence shown here is derived from an EMBL/GenBank/DDBJ whole genome shotgun (WGS) entry which is preliminary data.</text>
</comment>
<dbReference type="PANTHER" id="PTHR10057:SF0">
    <property type="entry name" value="TRANSLOCATOR PROTEIN"/>
    <property type="match status" value="1"/>
</dbReference>
<evidence type="ECO:0000256" key="1">
    <source>
        <dbReference type="ARBA" id="ARBA00004141"/>
    </source>
</evidence>
<dbReference type="Gene3D" id="1.20.1260.100">
    <property type="entry name" value="TspO/MBR protein"/>
    <property type="match status" value="1"/>
</dbReference>
<dbReference type="GO" id="GO:0016020">
    <property type="term" value="C:membrane"/>
    <property type="evidence" value="ECO:0007669"/>
    <property type="project" value="UniProtKB-SubCell"/>
</dbReference>
<dbReference type="PIRSF" id="PIRSF005859">
    <property type="entry name" value="PBR"/>
    <property type="match status" value="1"/>
</dbReference>
<evidence type="ECO:0000313" key="7">
    <source>
        <dbReference type="EMBL" id="PPQ29677.1"/>
    </source>
</evidence>
<evidence type="ECO:0000256" key="5">
    <source>
        <dbReference type="ARBA" id="ARBA00023136"/>
    </source>
</evidence>
<keyword evidence="4 6" id="KW-1133">Transmembrane helix</keyword>
<evidence type="ECO:0000256" key="3">
    <source>
        <dbReference type="ARBA" id="ARBA00022692"/>
    </source>
</evidence>
<dbReference type="RefSeq" id="WP_104520781.1">
    <property type="nucleotide sequence ID" value="NZ_NHRY01000223.1"/>
</dbReference>
<keyword evidence="8" id="KW-1185">Reference proteome</keyword>
<feature type="transmembrane region" description="Helical" evidence="6">
    <location>
        <begin position="44"/>
        <end position="65"/>
    </location>
</feature>
<evidence type="ECO:0000256" key="6">
    <source>
        <dbReference type="SAM" id="Phobius"/>
    </source>
</evidence>
<feature type="transmembrane region" description="Helical" evidence="6">
    <location>
        <begin position="77"/>
        <end position="97"/>
    </location>
</feature>
<evidence type="ECO:0000256" key="2">
    <source>
        <dbReference type="ARBA" id="ARBA00007524"/>
    </source>
</evidence>
<dbReference type="Proteomes" id="UP000239724">
    <property type="component" value="Unassembled WGS sequence"/>
</dbReference>
<sequence>MILDIVIAVGWAVVVATVGAYLTDSLSPWYREVLKKPSWQPPDWAFGPAWSVIFALAALSLFLGLRDAPDSGTRSLIIGLFVVNGLANILWNPLFFWLRRPDWALVEVPFLWLSVLVPMLVLWPISTAAGALLLPYLCWVAFAAYLNLTVVRLNRPFGIGTGSALDARAGR</sequence>
<keyword evidence="3 6" id="KW-0812">Transmembrane</keyword>